<gene>
    <name evidence="8" type="ORF">HO173_012428</name>
</gene>
<dbReference type="Gene3D" id="1.20.1250.20">
    <property type="entry name" value="MFS general substrate transporter like domains"/>
    <property type="match status" value="1"/>
</dbReference>
<dbReference type="InterPro" id="IPR036259">
    <property type="entry name" value="MFS_trans_sf"/>
</dbReference>
<feature type="transmembrane region" description="Helical" evidence="6">
    <location>
        <begin position="122"/>
        <end position="141"/>
    </location>
</feature>
<feature type="transmembrane region" description="Helical" evidence="6">
    <location>
        <begin position="377"/>
        <end position="396"/>
    </location>
</feature>
<feature type="transmembrane region" description="Helical" evidence="6">
    <location>
        <begin position="147"/>
        <end position="168"/>
    </location>
</feature>
<keyword evidence="3 6" id="KW-1133">Transmembrane helix</keyword>
<feature type="transmembrane region" description="Helical" evidence="6">
    <location>
        <begin position="434"/>
        <end position="457"/>
    </location>
</feature>
<sequence length="602" mass="65102">MSKEVISNHVEEFSGEPSVPPADLSKVEIITLEDDPHRAALEDDCKQKLPGKTWAAVFFPGFTFQPALAFPILGVFPIISVIAMDVQGTTTNSAWMSSGWTLGGTIAFAIAGRISDIFGRRYVLLIGQLILIVSYIIGATANSLNQLIAAMAVGGFGTGTALVLYPGLSEILPNRYRSVGLAWTEFNLVPMSIFGSLAGHALAQNATWRWIFIIGGITAVISLVGTAVFYFPPPRPHAVAHISRGQLLKELDWLLPLHCWPHDTPGRALPRGEYAHMTLSRRCSTYRVWRNRFRWLLHLGIQWSGQAPFVPILHVQEGSRVYLSNCVGRPIAKIGTHCSLDCRCIFVTGFCYYAMTSLIPQQLLHVYSTNKIKLGELQMAAGAGNVFGGVVMGALVHKFKHVHIQLMIAVAMQMLFLGLSALDTPKTIAMTLAFHFFATVPFAWVTVACYVTASLHIPQKGLGIAQGSIGTFRFLGGAIGSTALNIIINEKSAEKLSGYIAKAVLPLGLPQAKLQAFSAALAAGKPLAVKGVTPAMAAAGLAASREAWAYAFRIAFLATIPFGVIATIVAYFVADPSKYFTQHVAIHLETDKVDEHGHSEHA</sequence>
<dbReference type="InterPro" id="IPR005829">
    <property type="entry name" value="Sugar_transporter_CS"/>
</dbReference>
<dbReference type="OrthoDB" id="4139357at2759"/>
<protein>
    <recommendedName>
        <fullName evidence="7">Major facilitator superfamily (MFS) profile domain-containing protein</fullName>
    </recommendedName>
</protein>
<dbReference type="GeneID" id="59294062"/>
<organism evidence="8 9">
    <name type="scientific">Letharia columbiana</name>
    <dbReference type="NCBI Taxonomy" id="112416"/>
    <lineage>
        <taxon>Eukaryota</taxon>
        <taxon>Fungi</taxon>
        <taxon>Dikarya</taxon>
        <taxon>Ascomycota</taxon>
        <taxon>Pezizomycotina</taxon>
        <taxon>Lecanoromycetes</taxon>
        <taxon>OSLEUM clade</taxon>
        <taxon>Lecanoromycetidae</taxon>
        <taxon>Lecanorales</taxon>
        <taxon>Lecanorineae</taxon>
        <taxon>Parmeliaceae</taxon>
        <taxon>Letharia</taxon>
    </lineage>
</organism>
<dbReference type="SUPFAM" id="SSF103473">
    <property type="entry name" value="MFS general substrate transporter"/>
    <property type="match status" value="1"/>
</dbReference>
<keyword evidence="4 6" id="KW-0472">Membrane</keyword>
<evidence type="ECO:0000313" key="9">
    <source>
        <dbReference type="Proteomes" id="UP000578531"/>
    </source>
</evidence>
<feature type="region of interest" description="Disordered" evidence="5">
    <location>
        <begin position="1"/>
        <end position="22"/>
    </location>
</feature>
<dbReference type="PROSITE" id="PS50850">
    <property type="entry name" value="MFS"/>
    <property type="match status" value="1"/>
</dbReference>
<feature type="transmembrane region" description="Helical" evidence="6">
    <location>
        <begin position="469"/>
        <end position="488"/>
    </location>
</feature>
<evidence type="ECO:0000259" key="7">
    <source>
        <dbReference type="PROSITE" id="PS50850"/>
    </source>
</evidence>
<feature type="domain" description="Major facilitator superfamily (MFS) profile" evidence="7">
    <location>
        <begin position="55"/>
        <end position="578"/>
    </location>
</feature>
<dbReference type="EMBL" id="JACCJC010000090">
    <property type="protein sequence ID" value="KAF6226682.1"/>
    <property type="molecule type" value="Genomic_DNA"/>
</dbReference>
<feature type="transmembrane region" description="Helical" evidence="6">
    <location>
        <begin position="94"/>
        <end position="115"/>
    </location>
</feature>
<dbReference type="Proteomes" id="UP000578531">
    <property type="component" value="Unassembled WGS sequence"/>
</dbReference>
<feature type="transmembrane region" description="Helical" evidence="6">
    <location>
        <begin position="56"/>
        <end position="82"/>
    </location>
</feature>
<dbReference type="InterPro" id="IPR020846">
    <property type="entry name" value="MFS_dom"/>
</dbReference>
<comment type="caution">
    <text evidence="8">The sequence shown here is derived from an EMBL/GenBank/DDBJ whole genome shotgun (WGS) entry which is preliminary data.</text>
</comment>
<evidence type="ECO:0000313" key="8">
    <source>
        <dbReference type="EMBL" id="KAF6226682.1"/>
    </source>
</evidence>
<evidence type="ECO:0000256" key="3">
    <source>
        <dbReference type="ARBA" id="ARBA00022989"/>
    </source>
</evidence>
<dbReference type="PANTHER" id="PTHR23501:SF109">
    <property type="entry name" value="MAJOR FACILITATOR SUPERFAMILY (MFS) PROFILE DOMAIN-CONTAINING PROTEIN-RELATED"/>
    <property type="match status" value="1"/>
</dbReference>
<keyword evidence="2 6" id="KW-0812">Transmembrane</keyword>
<dbReference type="GO" id="GO:0022857">
    <property type="term" value="F:transmembrane transporter activity"/>
    <property type="evidence" value="ECO:0007669"/>
    <property type="project" value="InterPro"/>
</dbReference>
<proteinExistence type="predicted"/>
<feature type="transmembrane region" description="Helical" evidence="6">
    <location>
        <begin position="554"/>
        <end position="574"/>
    </location>
</feature>
<keyword evidence="9" id="KW-1185">Reference proteome</keyword>
<feature type="transmembrane region" description="Helical" evidence="6">
    <location>
        <begin position="208"/>
        <end position="231"/>
    </location>
</feature>
<reference evidence="8 9" key="1">
    <citation type="journal article" date="2020" name="Genomics">
        <title>Complete, high-quality genomes from long-read metagenomic sequencing of two wolf lichen thalli reveals enigmatic genome architecture.</title>
        <authorList>
            <person name="McKenzie S.K."/>
            <person name="Walston R.F."/>
            <person name="Allen J.L."/>
        </authorList>
    </citation>
    <scope>NUCLEOTIDE SEQUENCE [LARGE SCALE GENOMIC DNA]</scope>
    <source>
        <strain evidence="8">WasteWater2</strain>
    </source>
</reference>
<accession>A0A8H6CNB7</accession>
<evidence type="ECO:0000256" key="5">
    <source>
        <dbReference type="SAM" id="MobiDB-lite"/>
    </source>
</evidence>
<evidence type="ECO:0000256" key="2">
    <source>
        <dbReference type="ARBA" id="ARBA00022692"/>
    </source>
</evidence>
<name>A0A8H6CNB7_9LECA</name>
<dbReference type="GO" id="GO:0005886">
    <property type="term" value="C:plasma membrane"/>
    <property type="evidence" value="ECO:0007669"/>
    <property type="project" value="TreeGrafter"/>
</dbReference>
<dbReference type="PANTHER" id="PTHR23501">
    <property type="entry name" value="MAJOR FACILITATOR SUPERFAMILY"/>
    <property type="match status" value="1"/>
</dbReference>
<evidence type="ECO:0000256" key="4">
    <source>
        <dbReference type="ARBA" id="ARBA00023136"/>
    </source>
</evidence>
<dbReference type="PROSITE" id="PS00216">
    <property type="entry name" value="SUGAR_TRANSPORT_1"/>
    <property type="match status" value="1"/>
</dbReference>
<dbReference type="Pfam" id="PF07690">
    <property type="entry name" value="MFS_1"/>
    <property type="match status" value="1"/>
</dbReference>
<comment type="subcellular location">
    <subcellularLocation>
        <location evidence="1">Membrane</location>
        <topology evidence="1">Multi-pass membrane protein</topology>
    </subcellularLocation>
</comment>
<evidence type="ECO:0000256" key="6">
    <source>
        <dbReference type="SAM" id="Phobius"/>
    </source>
</evidence>
<dbReference type="InterPro" id="IPR011701">
    <property type="entry name" value="MFS"/>
</dbReference>
<feature type="transmembrane region" description="Helical" evidence="6">
    <location>
        <begin position="402"/>
        <end position="422"/>
    </location>
</feature>
<evidence type="ECO:0000256" key="1">
    <source>
        <dbReference type="ARBA" id="ARBA00004141"/>
    </source>
</evidence>
<dbReference type="AlphaFoldDB" id="A0A8H6CNB7"/>
<dbReference type="RefSeq" id="XP_037158833.1">
    <property type="nucleotide sequence ID" value="XM_037314297.1"/>
</dbReference>